<comment type="caution">
    <text evidence="1">The sequence shown here is derived from an EMBL/GenBank/DDBJ whole genome shotgun (WGS) entry which is preliminary data.</text>
</comment>
<gene>
    <name evidence="1" type="ORF">C0630_16135</name>
</gene>
<evidence type="ECO:0000313" key="1">
    <source>
        <dbReference type="EMBL" id="PLX60324.1"/>
    </source>
</evidence>
<dbReference type="RefSeq" id="WP_273440570.1">
    <property type="nucleotide sequence ID" value="NZ_CAXXYC010000004.1"/>
</dbReference>
<accession>A0A2N6CT97</accession>
<dbReference type="Proteomes" id="UP000235015">
    <property type="component" value="Unassembled WGS sequence"/>
</dbReference>
<protein>
    <submittedName>
        <fullName evidence="1">Uncharacterized protein</fullName>
    </submittedName>
</protein>
<sequence length="80" mass="9012">MKSLLLLAALTTPPLSFVSIDCTQYGQPGEPYLIMSHLGTGVTVPVRTLHQHPEAMMLLEDIEAVVHERWIDPRCQWIKS</sequence>
<reference evidence="1 2" key="1">
    <citation type="submission" date="2017-11" db="EMBL/GenBank/DDBJ databases">
        <title>Genome-resolved metagenomics identifies genetic mobility, metabolic interactions, and unexpected diversity in perchlorate-reducing communities.</title>
        <authorList>
            <person name="Barnum T.P."/>
            <person name="Figueroa I.A."/>
            <person name="Carlstrom C.I."/>
            <person name="Lucas L.N."/>
            <person name="Engelbrektson A.L."/>
            <person name="Coates J.D."/>
        </authorList>
    </citation>
    <scope>NUCLEOTIDE SEQUENCE [LARGE SCALE GENOMIC DNA]</scope>
    <source>
        <strain evidence="1">BM301</strain>
    </source>
</reference>
<proteinExistence type="predicted"/>
<evidence type="ECO:0000313" key="2">
    <source>
        <dbReference type="Proteomes" id="UP000235015"/>
    </source>
</evidence>
<name>A0A2N6CT97_9GAMM</name>
<dbReference type="EMBL" id="PKUN01000025">
    <property type="protein sequence ID" value="PLX60324.1"/>
    <property type="molecule type" value="Genomic_DNA"/>
</dbReference>
<organism evidence="1 2">
    <name type="scientific">Sedimenticola selenatireducens</name>
    <dbReference type="NCBI Taxonomy" id="191960"/>
    <lineage>
        <taxon>Bacteria</taxon>
        <taxon>Pseudomonadati</taxon>
        <taxon>Pseudomonadota</taxon>
        <taxon>Gammaproteobacteria</taxon>
        <taxon>Chromatiales</taxon>
        <taxon>Sedimenticolaceae</taxon>
        <taxon>Sedimenticola</taxon>
    </lineage>
</organism>
<dbReference type="AlphaFoldDB" id="A0A2N6CT97"/>